<reference evidence="3" key="1">
    <citation type="journal article" date="2021" name="Nat. Commun.">
        <title>Genomic analyses provide insights into spinach domestication and the genetic basis of agronomic traits.</title>
        <authorList>
            <person name="Cai X."/>
            <person name="Sun X."/>
            <person name="Xu C."/>
            <person name="Sun H."/>
            <person name="Wang X."/>
            <person name="Ge C."/>
            <person name="Zhang Z."/>
            <person name="Wang Q."/>
            <person name="Fei Z."/>
            <person name="Jiao C."/>
            <person name="Wang Q."/>
        </authorList>
    </citation>
    <scope>NUCLEOTIDE SEQUENCE [LARGE SCALE GENOMIC DNA]</scope>
    <source>
        <strain evidence="3">cv. Varoflay</strain>
    </source>
</reference>
<feature type="repeat" description="PPR" evidence="2">
    <location>
        <begin position="193"/>
        <end position="223"/>
    </location>
</feature>
<dbReference type="PROSITE" id="PS51375">
    <property type="entry name" value="PPR"/>
    <property type="match status" value="3"/>
</dbReference>
<feature type="repeat" description="PPR" evidence="2">
    <location>
        <begin position="225"/>
        <end position="259"/>
    </location>
</feature>
<dbReference type="InterPro" id="IPR046848">
    <property type="entry name" value="E_motif"/>
</dbReference>
<dbReference type="RefSeq" id="XP_021842721.2">
    <property type="nucleotide sequence ID" value="XM_021987029.2"/>
</dbReference>
<organism evidence="3 4">
    <name type="scientific">Spinacia oleracea</name>
    <name type="common">Spinach</name>
    <dbReference type="NCBI Taxonomy" id="3562"/>
    <lineage>
        <taxon>Eukaryota</taxon>
        <taxon>Viridiplantae</taxon>
        <taxon>Streptophyta</taxon>
        <taxon>Embryophyta</taxon>
        <taxon>Tracheophyta</taxon>
        <taxon>Spermatophyta</taxon>
        <taxon>Magnoliopsida</taxon>
        <taxon>eudicotyledons</taxon>
        <taxon>Gunneridae</taxon>
        <taxon>Pentapetalae</taxon>
        <taxon>Caryophyllales</taxon>
        <taxon>Chenopodiaceae</taxon>
        <taxon>Chenopodioideae</taxon>
        <taxon>Anserineae</taxon>
        <taxon>Spinacia</taxon>
    </lineage>
</organism>
<protein>
    <submittedName>
        <fullName evidence="4">Pentatricopeptide repeat-containing protein At2g42920, chloroplastic</fullName>
    </submittedName>
</protein>
<evidence type="ECO:0000313" key="3">
    <source>
        <dbReference type="Proteomes" id="UP000813463"/>
    </source>
</evidence>
<dbReference type="GO" id="GO:0003723">
    <property type="term" value="F:RNA binding"/>
    <property type="evidence" value="ECO:0007669"/>
    <property type="project" value="InterPro"/>
</dbReference>
<dbReference type="Pfam" id="PF13041">
    <property type="entry name" value="PPR_2"/>
    <property type="match status" value="2"/>
</dbReference>
<dbReference type="GeneID" id="110782781"/>
<dbReference type="Gene3D" id="1.25.40.10">
    <property type="entry name" value="Tetratricopeptide repeat domain"/>
    <property type="match status" value="3"/>
</dbReference>
<dbReference type="Pfam" id="PF01535">
    <property type="entry name" value="PPR"/>
    <property type="match status" value="5"/>
</dbReference>
<dbReference type="KEGG" id="soe:110782781"/>
<keyword evidence="1" id="KW-0677">Repeat</keyword>
<feature type="repeat" description="PPR" evidence="2">
    <location>
        <begin position="326"/>
        <end position="360"/>
    </location>
</feature>
<name>A0A9R0I4X4_SPIOL</name>
<evidence type="ECO:0000256" key="1">
    <source>
        <dbReference type="ARBA" id="ARBA00022737"/>
    </source>
</evidence>
<dbReference type="InterPro" id="IPR002885">
    <property type="entry name" value="PPR_rpt"/>
</dbReference>
<evidence type="ECO:0000313" key="4">
    <source>
        <dbReference type="RefSeq" id="XP_021842721.2"/>
    </source>
</evidence>
<accession>A0A9R0I4X4</accession>
<proteinExistence type="predicted"/>
<dbReference type="SUPFAM" id="SSF48452">
    <property type="entry name" value="TPR-like"/>
    <property type="match status" value="2"/>
</dbReference>
<keyword evidence="3" id="KW-1185">Reference proteome</keyword>
<sequence>MIAKMSQLCMLSPSQTNISNLISNDNHLTLLENQCTTIHDLNKIHGHLIKTGLANHPIAISRVLAFSATSLASDINYAYSIFTRIHDPNLFMWNTIIRGFSQSSVPQNAILLFIDMLEYATVEPQRLTYPSVFKAYAQLGLPQYGAQLHGRIIKSGLVFDPFIRNTMIHMYANSGCLSEAYKVFDFDVDVNVDVVAWNSLIMGLAKSREIDEARRLFDEMGLRRNAISWNSMISGYVRNDKFKEALLLFKRMQEDGIKASEFTMVSLLNACANLGSLKQGEWIHQFINKNRFELNVVMVTAIVDMYCKCGAIDKARSVFQKATIKGLSSWNSLILGLANNGCEEEAIRLFSELMSLNIEPNDVTFLGVLTACNYKGNVNQAREYFLLMSEKYKVKPLIKHYNCMVNVLGEAGLLNEAEQMIKGMPIEPDTIIWGSLLSCCRKHGNIEMAIRAGKHIQEIDCNESSAYILMSNVYAASGQFDKAIKQRVEMKEKRVQKEKGSSSIEINGQVQEFVSGSRMLHPQVQHLMFLVHSHYDEGNLMEEIYE</sequence>
<reference evidence="4" key="2">
    <citation type="submission" date="2025-08" db="UniProtKB">
        <authorList>
            <consortium name="RefSeq"/>
        </authorList>
    </citation>
    <scope>IDENTIFICATION</scope>
    <source>
        <tissue evidence="4">Leaf</tissue>
    </source>
</reference>
<dbReference type="Pfam" id="PF20431">
    <property type="entry name" value="E_motif"/>
    <property type="match status" value="1"/>
</dbReference>
<gene>
    <name evidence="4" type="primary">LOC110782781</name>
</gene>
<dbReference type="InterPro" id="IPR046960">
    <property type="entry name" value="PPR_At4g14850-like_plant"/>
</dbReference>
<dbReference type="GO" id="GO:0009451">
    <property type="term" value="P:RNA modification"/>
    <property type="evidence" value="ECO:0007669"/>
    <property type="project" value="InterPro"/>
</dbReference>
<dbReference type="InterPro" id="IPR011990">
    <property type="entry name" value="TPR-like_helical_dom_sf"/>
</dbReference>
<dbReference type="AlphaFoldDB" id="A0A9R0I4X4"/>
<dbReference type="NCBIfam" id="TIGR00756">
    <property type="entry name" value="PPR"/>
    <property type="match status" value="4"/>
</dbReference>
<dbReference type="PANTHER" id="PTHR47926:SF436">
    <property type="entry name" value="PENTATRICOPEPTIDE REPEAT-CONTAINING PROTEIN ELI1, CHLOROPLASTIC-LIKE ISOFORM X2"/>
    <property type="match status" value="1"/>
</dbReference>
<evidence type="ECO:0000256" key="2">
    <source>
        <dbReference type="PROSITE-ProRule" id="PRU00708"/>
    </source>
</evidence>
<dbReference type="Proteomes" id="UP000813463">
    <property type="component" value="Chromosome 4"/>
</dbReference>
<dbReference type="PANTHER" id="PTHR47926">
    <property type="entry name" value="PENTATRICOPEPTIDE REPEAT-CONTAINING PROTEIN"/>
    <property type="match status" value="1"/>
</dbReference>